<dbReference type="RefSeq" id="WP_158945552.1">
    <property type="nucleotide sequence ID" value="NZ_CP046400.1"/>
</dbReference>
<name>A0A6I6JLK5_9BACT</name>
<evidence type="ECO:0000313" key="2">
    <source>
        <dbReference type="EMBL" id="QGY38604.1"/>
    </source>
</evidence>
<dbReference type="Gene3D" id="1.10.3210.10">
    <property type="entry name" value="Hypothetical protein af1432"/>
    <property type="match status" value="1"/>
</dbReference>
<dbReference type="Proteomes" id="UP000428328">
    <property type="component" value="Chromosome"/>
</dbReference>
<evidence type="ECO:0000259" key="1">
    <source>
        <dbReference type="PROSITE" id="PS51832"/>
    </source>
</evidence>
<dbReference type="EMBL" id="CP046400">
    <property type="protein sequence ID" value="QGY38604.1"/>
    <property type="molecule type" value="Genomic_DNA"/>
</dbReference>
<dbReference type="SUPFAM" id="SSF109604">
    <property type="entry name" value="HD-domain/PDEase-like"/>
    <property type="match status" value="1"/>
</dbReference>
<protein>
    <submittedName>
        <fullName evidence="2">HD domain-containing protein</fullName>
    </submittedName>
</protein>
<gene>
    <name evidence="2" type="ORF">GM415_00065</name>
</gene>
<sequence length="336" mass="37563">MSDTTPDSSMAEVYLQISPNILASFPKFRPPVDIYYFDDRVGRVKRYHEADKRLGTEGQALVATFASEGVLFLLRDDYRVYAKHLSKNLGLVLTEDDFTPQEVAEIFFQALSDRLNDFLAQPKEQPYEGLGKDISILVEYLWVDPARVECLVDCLHTEYDLAGHSVNTLFVGLALFIMALKGKLKRASLLSVAMGLILHDMGMTNVSKFILDNTSFLVRTDRESIENHIDAGLAKLKRLGVSDPIVLQCLTEHHERVDGSGYPQRLMNKSLSLPGRLCGVADSFSAIISERPYHEPMDRKKAALVLMKDAKRYDQALTKLLAVLLTQGVAPVLQAS</sequence>
<reference evidence="2 3" key="1">
    <citation type="submission" date="2019-11" db="EMBL/GenBank/DDBJ databases">
        <authorList>
            <person name="Zheng R.K."/>
            <person name="Sun C.M."/>
        </authorList>
    </citation>
    <scope>NUCLEOTIDE SEQUENCE [LARGE SCALE GENOMIC DNA]</scope>
    <source>
        <strain evidence="2 3">SRB007</strain>
    </source>
</reference>
<organism evidence="2 3">
    <name type="scientific">Pseudodesulfovibrio cashew</name>
    <dbReference type="NCBI Taxonomy" id="2678688"/>
    <lineage>
        <taxon>Bacteria</taxon>
        <taxon>Pseudomonadati</taxon>
        <taxon>Thermodesulfobacteriota</taxon>
        <taxon>Desulfovibrionia</taxon>
        <taxon>Desulfovibrionales</taxon>
        <taxon>Desulfovibrionaceae</taxon>
    </lineage>
</organism>
<dbReference type="AlphaFoldDB" id="A0A6I6JLK5"/>
<evidence type="ECO:0000313" key="3">
    <source>
        <dbReference type="Proteomes" id="UP000428328"/>
    </source>
</evidence>
<proteinExistence type="predicted"/>
<dbReference type="CDD" id="cd00077">
    <property type="entry name" value="HDc"/>
    <property type="match status" value="1"/>
</dbReference>
<dbReference type="Pfam" id="PF13487">
    <property type="entry name" value="HD_5"/>
    <property type="match status" value="1"/>
</dbReference>
<dbReference type="InterPro" id="IPR037522">
    <property type="entry name" value="HD_GYP_dom"/>
</dbReference>
<dbReference type="PANTHER" id="PTHR43155:SF2">
    <property type="entry name" value="CYCLIC DI-GMP PHOSPHODIESTERASE PA4108"/>
    <property type="match status" value="1"/>
</dbReference>
<feature type="domain" description="HD-GYP" evidence="1">
    <location>
        <begin position="140"/>
        <end position="336"/>
    </location>
</feature>
<keyword evidence="3" id="KW-1185">Reference proteome</keyword>
<dbReference type="InterPro" id="IPR003607">
    <property type="entry name" value="HD/PDEase_dom"/>
</dbReference>
<dbReference type="KEGG" id="psel:GM415_00065"/>
<dbReference type="PROSITE" id="PS51832">
    <property type="entry name" value="HD_GYP"/>
    <property type="match status" value="1"/>
</dbReference>
<dbReference type="PANTHER" id="PTHR43155">
    <property type="entry name" value="CYCLIC DI-GMP PHOSPHODIESTERASE PA4108-RELATED"/>
    <property type="match status" value="1"/>
</dbReference>
<accession>A0A6I6JLK5</accession>